<keyword evidence="4" id="KW-1185">Reference proteome</keyword>
<comment type="caution">
    <text evidence="3">The sequence shown here is derived from an EMBL/GenBank/DDBJ whole genome shotgun (WGS) entry which is preliminary data.</text>
</comment>
<feature type="chain" id="PRO_5019368341" description="Dentin sialophosphoprotein" evidence="2">
    <location>
        <begin position="24"/>
        <end position="124"/>
    </location>
</feature>
<organism evidence="3 4">
    <name type="scientific">Vreelandella nanhaiensis</name>
    <dbReference type="NCBI Taxonomy" id="1258546"/>
    <lineage>
        <taxon>Bacteria</taxon>
        <taxon>Pseudomonadati</taxon>
        <taxon>Pseudomonadota</taxon>
        <taxon>Gammaproteobacteria</taxon>
        <taxon>Oceanospirillales</taxon>
        <taxon>Halomonadaceae</taxon>
        <taxon>Vreelandella</taxon>
    </lineage>
</organism>
<dbReference type="RefSeq" id="WP_127060257.1">
    <property type="nucleotide sequence ID" value="NZ_RZHF01000005.1"/>
</dbReference>
<protein>
    <recommendedName>
        <fullName evidence="5">Dentin sialophosphoprotein</fullName>
    </recommendedName>
</protein>
<feature type="compositionally biased region" description="Polar residues" evidence="1">
    <location>
        <begin position="17"/>
        <end position="60"/>
    </location>
</feature>
<dbReference type="AlphaFoldDB" id="A0A433KVW8"/>
<evidence type="ECO:0000313" key="4">
    <source>
        <dbReference type="Proteomes" id="UP000287023"/>
    </source>
</evidence>
<evidence type="ECO:0000313" key="3">
    <source>
        <dbReference type="EMBL" id="RUR33641.1"/>
    </source>
</evidence>
<keyword evidence="2" id="KW-0732">Signal</keyword>
<evidence type="ECO:0008006" key="5">
    <source>
        <dbReference type="Google" id="ProtNLM"/>
    </source>
</evidence>
<feature type="compositionally biased region" description="Acidic residues" evidence="1">
    <location>
        <begin position="75"/>
        <end position="89"/>
    </location>
</feature>
<feature type="region of interest" description="Disordered" evidence="1">
    <location>
        <begin position="17"/>
        <end position="124"/>
    </location>
</feature>
<gene>
    <name evidence="3" type="ORF">ELY38_04245</name>
</gene>
<proteinExistence type="predicted"/>
<name>A0A433KVW8_9GAMM</name>
<feature type="signal peptide" evidence="2">
    <location>
        <begin position="1"/>
        <end position="23"/>
    </location>
</feature>
<reference evidence="3 4" key="1">
    <citation type="submission" date="2018-12" db="EMBL/GenBank/DDBJ databases">
        <title>three novel Halomonas strain isolated from plants.</title>
        <authorList>
            <person name="Sun C."/>
        </authorList>
    </citation>
    <scope>NUCLEOTIDE SEQUENCE [LARGE SCALE GENOMIC DNA]</scope>
    <source>
        <strain evidence="3 4">JCM 18142</strain>
    </source>
</reference>
<feature type="compositionally biased region" description="Gly residues" evidence="1">
    <location>
        <begin position="111"/>
        <end position="124"/>
    </location>
</feature>
<sequence length="124" mass="12709">MKRTILALAIGAICTGVSSGVLANNDTSGANKDAQMTQHQDATTAGQQQSTDTPSSQGQSDAERRTGTEGPQQDLDGDDLDMQDQENVDNLDIREEQSGSSMGTQDQQGAGSTGSGSTGGTTSQ</sequence>
<dbReference type="EMBL" id="RZHF01000005">
    <property type="protein sequence ID" value="RUR33641.1"/>
    <property type="molecule type" value="Genomic_DNA"/>
</dbReference>
<evidence type="ECO:0000256" key="2">
    <source>
        <dbReference type="SAM" id="SignalP"/>
    </source>
</evidence>
<evidence type="ECO:0000256" key="1">
    <source>
        <dbReference type="SAM" id="MobiDB-lite"/>
    </source>
</evidence>
<dbReference type="Proteomes" id="UP000287023">
    <property type="component" value="Unassembled WGS sequence"/>
</dbReference>
<accession>A0A433KVW8</accession>
<dbReference type="OrthoDB" id="10009024at2"/>